<dbReference type="PANTHER" id="PTHR13693">
    <property type="entry name" value="CLASS II AMINOTRANSFERASE/8-AMINO-7-OXONONANOATE SYNTHASE"/>
    <property type="match status" value="1"/>
</dbReference>
<comment type="cofactor">
    <cofactor evidence="1 4">
        <name>pyridoxal 5'-phosphate</name>
        <dbReference type="ChEBI" id="CHEBI:597326"/>
    </cofactor>
</comment>
<dbReference type="InterPro" id="IPR001917">
    <property type="entry name" value="Aminotrans_II_pyridoxalP_BS"/>
</dbReference>
<dbReference type="InterPro" id="IPR015421">
    <property type="entry name" value="PyrdxlP-dep_Trfase_major"/>
</dbReference>
<keyword evidence="3 4" id="KW-0663">Pyridoxal phosphate</keyword>
<keyword evidence="7" id="KW-1185">Reference proteome</keyword>
<proteinExistence type="inferred from homology"/>
<dbReference type="Pfam" id="PF00155">
    <property type="entry name" value="Aminotran_1_2"/>
    <property type="match status" value="1"/>
</dbReference>
<dbReference type="GO" id="GO:0008710">
    <property type="term" value="F:8-amino-7-oxononanoate synthase activity"/>
    <property type="evidence" value="ECO:0007669"/>
    <property type="project" value="UniProtKB-EC"/>
</dbReference>
<evidence type="ECO:0000256" key="3">
    <source>
        <dbReference type="ARBA" id="ARBA00022898"/>
    </source>
</evidence>
<reference evidence="6 7" key="1">
    <citation type="submission" date="2019-02" db="EMBL/GenBank/DDBJ databases">
        <title>Deep-cultivation of Planctomycetes and their phenomic and genomic characterization uncovers novel biology.</title>
        <authorList>
            <person name="Wiegand S."/>
            <person name="Jogler M."/>
            <person name="Boedeker C."/>
            <person name="Pinto D."/>
            <person name="Vollmers J."/>
            <person name="Rivas-Marin E."/>
            <person name="Kohn T."/>
            <person name="Peeters S.H."/>
            <person name="Heuer A."/>
            <person name="Rast P."/>
            <person name="Oberbeckmann S."/>
            <person name="Bunk B."/>
            <person name="Jeske O."/>
            <person name="Meyerdierks A."/>
            <person name="Storesund J.E."/>
            <person name="Kallscheuer N."/>
            <person name="Luecker S."/>
            <person name="Lage O.M."/>
            <person name="Pohl T."/>
            <person name="Merkel B.J."/>
            <person name="Hornburger P."/>
            <person name="Mueller R.-W."/>
            <person name="Bruemmer F."/>
            <person name="Labrenz M."/>
            <person name="Spormann A.M."/>
            <person name="Op den Camp H."/>
            <person name="Overmann J."/>
            <person name="Amann R."/>
            <person name="Jetten M.S.M."/>
            <person name="Mascher T."/>
            <person name="Medema M.H."/>
            <person name="Devos D.P."/>
            <person name="Kaster A.-K."/>
            <person name="Ovreas L."/>
            <person name="Rohde M."/>
            <person name="Galperin M.Y."/>
            <person name="Jogler C."/>
        </authorList>
    </citation>
    <scope>NUCLEOTIDE SEQUENCE [LARGE SCALE GENOMIC DNA]</scope>
    <source>
        <strain evidence="6 7">Spa11</strain>
    </source>
</reference>
<gene>
    <name evidence="6" type="primary">bioF</name>
    <name evidence="6" type="ORF">Spa11_20170</name>
</gene>
<keyword evidence="2 6" id="KW-0808">Transferase</keyword>
<keyword evidence="6" id="KW-0012">Acyltransferase</keyword>
<dbReference type="InterPro" id="IPR050087">
    <property type="entry name" value="AON_synthase_class-II"/>
</dbReference>
<evidence type="ECO:0000256" key="2">
    <source>
        <dbReference type="ARBA" id="ARBA00022679"/>
    </source>
</evidence>
<dbReference type="RefSeq" id="WP_145111464.1">
    <property type="nucleotide sequence ID" value="NZ_CP036349.1"/>
</dbReference>
<comment type="similarity">
    <text evidence="4">Belongs to the class-II pyridoxal-phosphate-dependent aminotransferase family.</text>
</comment>
<evidence type="ECO:0000313" key="7">
    <source>
        <dbReference type="Proteomes" id="UP000316426"/>
    </source>
</evidence>
<dbReference type="InterPro" id="IPR015422">
    <property type="entry name" value="PyrdxlP-dep_Trfase_small"/>
</dbReference>
<dbReference type="Gene3D" id="3.90.1150.10">
    <property type="entry name" value="Aspartate Aminotransferase, domain 1"/>
    <property type="match status" value="1"/>
</dbReference>
<evidence type="ECO:0000313" key="6">
    <source>
        <dbReference type="EMBL" id="QDV73818.1"/>
    </source>
</evidence>
<sequence length="380" mass="40643">MHLMHGAPGRRNTIDNGEYLYFCGTGYLGLQNHPRLIQASCEAARQYGMGTATSRTGYGTAPPVAEVEKKSAQFWEAEDAFYFASGYLGNQVVLSVLAKSAGVVLLDEHSHYSIIDACKSSGLPVVRFAHNDTQALQEALRANAEPGNAPLVMCDGVFATSGEIVPIREYIEVLQEYDGAMLCMDECHAYGVLGETGRGVYQQYGIALSRVNQSLSDLDPPSGTRLYSLGTLSKAFGGYGGIVAGSRSFIKEARNSSRYFSGASAPPTPVAAASAAALEIVAATPELVTHLQHNARSLRQRLRSLGLEVDDIPTPVVGLSIGDENNMRRIQQGMADDGVLIAYAREYSGLGPCGGLRIAVFATHTEADLRDLSGCLARRL</sequence>
<dbReference type="PROSITE" id="PS00599">
    <property type="entry name" value="AA_TRANSFER_CLASS_2"/>
    <property type="match status" value="1"/>
</dbReference>
<evidence type="ECO:0000259" key="5">
    <source>
        <dbReference type="Pfam" id="PF00155"/>
    </source>
</evidence>
<dbReference type="KEGG" id="bmei:Spa11_20170"/>
<dbReference type="InterPro" id="IPR004839">
    <property type="entry name" value="Aminotransferase_I/II_large"/>
</dbReference>
<feature type="domain" description="Aminotransferase class I/classII large" evidence="5">
    <location>
        <begin position="27"/>
        <end position="372"/>
    </location>
</feature>
<dbReference type="GO" id="GO:0030170">
    <property type="term" value="F:pyridoxal phosphate binding"/>
    <property type="evidence" value="ECO:0007669"/>
    <property type="project" value="InterPro"/>
</dbReference>
<dbReference type="Gene3D" id="3.40.640.10">
    <property type="entry name" value="Type I PLP-dependent aspartate aminotransferase-like (Major domain)"/>
    <property type="match status" value="1"/>
</dbReference>
<dbReference type="SUPFAM" id="SSF53383">
    <property type="entry name" value="PLP-dependent transferases"/>
    <property type="match status" value="1"/>
</dbReference>
<evidence type="ECO:0000256" key="4">
    <source>
        <dbReference type="RuleBase" id="RU003693"/>
    </source>
</evidence>
<dbReference type="Proteomes" id="UP000316426">
    <property type="component" value="Chromosome"/>
</dbReference>
<accession>A0A518K7N5</accession>
<dbReference type="EC" id="2.3.1.47" evidence="6"/>
<evidence type="ECO:0000256" key="1">
    <source>
        <dbReference type="ARBA" id="ARBA00001933"/>
    </source>
</evidence>
<name>A0A518K7N5_9BACT</name>
<dbReference type="AlphaFoldDB" id="A0A518K7N5"/>
<dbReference type="EMBL" id="CP036349">
    <property type="protein sequence ID" value="QDV73818.1"/>
    <property type="molecule type" value="Genomic_DNA"/>
</dbReference>
<dbReference type="InterPro" id="IPR015424">
    <property type="entry name" value="PyrdxlP-dep_Trfase"/>
</dbReference>
<protein>
    <submittedName>
        <fullName evidence="6">8-amino-7-oxononanoate synthase</fullName>
        <ecNumber evidence="6">2.3.1.47</ecNumber>
    </submittedName>
</protein>
<organism evidence="6 7">
    <name type="scientific">Botrimarina mediterranea</name>
    <dbReference type="NCBI Taxonomy" id="2528022"/>
    <lineage>
        <taxon>Bacteria</taxon>
        <taxon>Pseudomonadati</taxon>
        <taxon>Planctomycetota</taxon>
        <taxon>Planctomycetia</taxon>
        <taxon>Pirellulales</taxon>
        <taxon>Lacipirellulaceae</taxon>
        <taxon>Botrimarina</taxon>
    </lineage>
</organism>